<dbReference type="InterPro" id="IPR051086">
    <property type="entry name" value="RNase_D-like"/>
</dbReference>
<feature type="region of interest" description="Disordered" evidence="1">
    <location>
        <begin position="288"/>
        <end position="308"/>
    </location>
</feature>
<dbReference type="Pfam" id="PF00570">
    <property type="entry name" value="HRDC"/>
    <property type="match status" value="1"/>
</dbReference>
<dbReference type="InterPro" id="IPR012337">
    <property type="entry name" value="RNaseH-like_sf"/>
</dbReference>
<proteinExistence type="predicted"/>
<dbReference type="SMART" id="SM00341">
    <property type="entry name" value="HRDC"/>
    <property type="match status" value="1"/>
</dbReference>
<dbReference type="InterPro" id="IPR010997">
    <property type="entry name" value="HRDC-like_sf"/>
</dbReference>
<reference evidence="3 4" key="1">
    <citation type="submission" date="2020-08" db="EMBL/GenBank/DDBJ databases">
        <title>Acidobacteriota in marine sediments use diverse sulfur dissimilation pathways.</title>
        <authorList>
            <person name="Wasmund K."/>
        </authorList>
    </citation>
    <scope>NUCLEOTIDE SEQUENCE [LARGE SCALE GENOMIC DNA]</scope>
    <source>
        <strain evidence="3">MAG AM4</strain>
    </source>
</reference>
<name>A0A8J7C127_9BACT</name>
<dbReference type="SUPFAM" id="SSF47819">
    <property type="entry name" value="HRDC-like"/>
    <property type="match status" value="1"/>
</dbReference>
<dbReference type="InterPro" id="IPR002121">
    <property type="entry name" value="HRDC_dom"/>
</dbReference>
<dbReference type="SMART" id="SM00474">
    <property type="entry name" value="35EXOc"/>
    <property type="match status" value="1"/>
</dbReference>
<dbReference type="Proteomes" id="UP000648239">
    <property type="component" value="Unassembled WGS sequence"/>
</dbReference>
<dbReference type="InterPro" id="IPR002562">
    <property type="entry name" value="3'-5'_exonuclease_dom"/>
</dbReference>
<dbReference type="Gene3D" id="1.10.150.80">
    <property type="entry name" value="HRDC domain"/>
    <property type="match status" value="1"/>
</dbReference>
<dbReference type="EMBL" id="JACXWD010000001">
    <property type="protein sequence ID" value="MBD3866555.1"/>
    <property type="molecule type" value="Genomic_DNA"/>
</dbReference>
<protein>
    <submittedName>
        <fullName evidence="3">Ribonuclease D</fullName>
    </submittedName>
</protein>
<dbReference type="InterPro" id="IPR044876">
    <property type="entry name" value="HRDC_dom_sf"/>
</dbReference>
<gene>
    <name evidence="3" type="ORF">IFK94_00370</name>
</gene>
<evidence type="ECO:0000259" key="2">
    <source>
        <dbReference type="PROSITE" id="PS50967"/>
    </source>
</evidence>
<dbReference type="CDD" id="cd06142">
    <property type="entry name" value="RNaseD_exo"/>
    <property type="match status" value="1"/>
</dbReference>
<dbReference type="AlphaFoldDB" id="A0A8J7C127"/>
<dbReference type="GO" id="GO:0003676">
    <property type="term" value="F:nucleic acid binding"/>
    <property type="evidence" value="ECO:0007669"/>
    <property type="project" value="InterPro"/>
</dbReference>
<dbReference type="PANTHER" id="PTHR47649:SF1">
    <property type="entry name" value="RIBONUCLEASE D"/>
    <property type="match status" value="1"/>
</dbReference>
<dbReference type="GO" id="GO:0008408">
    <property type="term" value="F:3'-5' exonuclease activity"/>
    <property type="evidence" value="ECO:0007669"/>
    <property type="project" value="InterPro"/>
</dbReference>
<feature type="domain" description="HRDC" evidence="2">
    <location>
        <begin position="211"/>
        <end position="293"/>
    </location>
</feature>
<dbReference type="PROSITE" id="PS50967">
    <property type="entry name" value="HRDC"/>
    <property type="match status" value="1"/>
</dbReference>
<dbReference type="GO" id="GO:0000166">
    <property type="term" value="F:nucleotide binding"/>
    <property type="evidence" value="ECO:0007669"/>
    <property type="project" value="InterPro"/>
</dbReference>
<evidence type="ECO:0000256" key="1">
    <source>
        <dbReference type="SAM" id="MobiDB-lite"/>
    </source>
</evidence>
<organism evidence="3 4">
    <name type="scientific">Candidatus Polarisedimenticola svalbardensis</name>
    <dbReference type="NCBI Taxonomy" id="2886004"/>
    <lineage>
        <taxon>Bacteria</taxon>
        <taxon>Pseudomonadati</taxon>
        <taxon>Acidobacteriota</taxon>
        <taxon>Candidatus Polarisedimenticolia</taxon>
        <taxon>Candidatus Polarisedimenticolales</taxon>
        <taxon>Candidatus Polarisedimenticolaceae</taxon>
        <taxon>Candidatus Polarisedimenticola</taxon>
    </lineage>
</organism>
<evidence type="ECO:0000313" key="3">
    <source>
        <dbReference type="EMBL" id="MBD3866555.1"/>
    </source>
</evidence>
<dbReference type="Pfam" id="PF01612">
    <property type="entry name" value="DNA_pol_A_exo1"/>
    <property type="match status" value="1"/>
</dbReference>
<dbReference type="GO" id="GO:0006139">
    <property type="term" value="P:nucleobase-containing compound metabolic process"/>
    <property type="evidence" value="ECO:0007669"/>
    <property type="project" value="InterPro"/>
</dbReference>
<accession>A0A8J7C127</accession>
<evidence type="ECO:0000313" key="4">
    <source>
        <dbReference type="Proteomes" id="UP000648239"/>
    </source>
</evidence>
<dbReference type="InterPro" id="IPR036397">
    <property type="entry name" value="RNaseH_sf"/>
</dbReference>
<sequence length="372" mass="41960">MGTNYIWIDDSSLLARELDPIRSGPVAVDLEADSFHSFREKTCLIQFTFGERHLLIDPLSGLDTGPLGRILADPSIEKVFHGSDYDLRLLHRDFGYRVRGLFDTMIAARLAGETAFGLAALLDRFVGVALDKRHQRADWSMRPLPAEMLEYAVNDTAHLFRLSGLLRDRLKELGRMEWAGEEFAFLETVEWSGPQDEDVAFLKVKGSNRLDPQGLALLRELFRFRDGRAQKKDVPRFRVLRDQVLLDLVRARPSTPDELDRVPGMPRPFTGGSGLGRALIHAVEKGVQSDPFNRPPAPPSGRRRMEPEQEKRLQVFLDGRNKIAAGLELESSLLGSRKLLTALLMKKETGEDWTSVDGLRRWQQSLLAPLLG</sequence>
<dbReference type="Gene3D" id="3.30.420.10">
    <property type="entry name" value="Ribonuclease H-like superfamily/Ribonuclease H"/>
    <property type="match status" value="1"/>
</dbReference>
<dbReference type="SUPFAM" id="SSF53098">
    <property type="entry name" value="Ribonuclease H-like"/>
    <property type="match status" value="1"/>
</dbReference>
<dbReference type="PANTHER" id="PTHR47649">
    <property type="entry name" value="RIBONUCLEASE D"/>
    <property type="match status" value="1"/>
</dbReference>
<comment type="caution">
    <text evidence="3">The sequence shown here is derived from an EMBL/GenBank/DDBJ whole genome shotgun (WGS) entry which is preliminary data.</text>
</comment>